<evidence type="ECO:0000313" key="9">
    <source>
        <dbReference type="Proteomes" id="UP001175261"/>
    </source>
</evidence>
<keyword evidence="1" id="KW-0436">Ligase</keyword>
<dbReference type="Pfam" id="PF01336">
    <property type="entry name" value="tRNA_anti-codon"/>
    <property type="match status" value="1"/>
</dbReference>
<protein>
    <recommendedName>
        <fullName evidence="5">Lysyl-tRNA synthetase</fullName>
    </recommendedName>
</protein>
<evidence type="ECO:0000256" key="1">
    <source>
        <dbReference type="ARBA" id="ARBA00022598"/>
    </source>
</evidence>
<keyword evidence="9" id="KW-1185">Reference proteome</keyword>
<dbReference type="Gene3D" id="3.30.930.10">
    <property type="entry name" value="Bira Bifunctional Protein, Domain 2"/>
    <property type="match status" value="1"/>
</dbReference>
<dbReference type="InterPro" id="IPR004364">
    <property type="entry name" value="Aa-tRNA-synt_II"/>
</dbReference>
<accession>A0AA39L4P3</accession>
<dbReference type="InterPro" id="IPR006195">
    <property type="entry name" value="aa-tRNA-synth_II"/>
</dbReference>
<evidence type="ECO:0000259" key="7">
    <source>
        <dbReference type="PROSITE" id="PS50862"/>
    </source>
</evidence>
<dbReference type="Pfam" id="PF00152">
    <property type="entry name" value="tRNA-synt_2"/>
    <property type="match status" value="1"/>
</dbReference>
<dbReference type="CDD" id="cd04322">
    <property type="entry name" value="LysRS_N"/>
    <property type="match status" value="1"/>
</dbReference>
<feature type="domain" description="Aminoacyl-transfer RNA synthetases class-II family profile" evidence="7">
    <location>
        <begin position="297"/>
        <end position="640"/>
    </location>
</feature>
<keyword evidence="2" id="KW-0547">Nucleotide-binding</keyword>
<name>A0AA39L4P3_SARSR</name>
<evidence type="ECO:0000256" key="2">
    <source>
        <dbReference type="ARBA" id="ARBA00022741"/>
    </source>
</evidence>
<dbReference type="InterPro" id="IPR044136">
    <property type="entry name" value="Lys-tRNA-ligase_II_N"/>
</dbReference>
<feature type="region of interest" description="Disordered" evidence="6">
    <location>
        <begin position="43"/>
        <end position="64"/>
    </location>
</feature>
<dbReference type="GO" id="GO:0070154">
    <property type="term" value="P:mitochondrial lysyl-tRNA aminoacylation"/>
    <property type="evidence" value="ECO:0007669"/>
    <property type="project" value="TreeGrafter"/>
</dbReference>
<dbReference type="SUPFAM" id="SSF50249">
    <property type="entry name" value="Nucleic acid-binding proteins"/>
    <property type="match status" value="1"/>
</dbReference>
<dbReference type="InterPro" id="IPR018149">
    <property type="entry name" value="Lys-tRNA-synth_II_C"/>
</dbReference>
<evidence type="ECO:0000256" key="5">
    <source>
        <dbReference type="ARBA" id="ARBA00030563"/>
    </source>
</evidence>
<keyword evidence="4" id="KW-0030">Aminoacyl-tRNA synthetase</keyword>
<dbReference type="SUPFAM" id="SSF55681">
    <property type="entry name" value="Class II aaRS and biotin synthetases"/>
    <property type="match status" value="1"/>
</dbReference>
<dbReference type="InterPro" id="IPR012340">
    <property type="entry name" value="NA-bd_OB-fold"/>
</dbReference>
<dbReference type="InterPro" id="IPR045864">
    <property type="entry name" value="aa-tRNA-synth_II/BPL/LPL"/>
</dbReference>
<dbReference type="Proteomes" id="UP001175261">
    <property type="component" value="Unassembled WGS sequence"/>
</dbReference>
<evidence type="ECO:0000256" key="6">
    <source>
        <dbReference type="SAM" id="MobiDB-lite"/>
    </source>
</evidence>
<comment type="caution">
    <text evidence="8">The sequence shown here is derived from an EMBL/GenBank/DDBJ whole genome shotgun (WGS) entry which is preliminary data.</text>
</comment>
<organism evidence="8 9">
    <name type="scientific">Sarocladium strictum</name>
    <name type="common">Black bundle disease fungus</name>
    <name type="synonym">Acremonium strictum</name>
    <dbReference type="NCBI Taxonomy" id="5046"/>
    <lineage>
        <taxon>Eukaryota</taxon>
        <taxon>Fungi</taxon>
        <taxon>Dikarya</taxon>
        <taxon>Ascomycota</taxon>
        <taxon>Pezizomycotina</taxon>
        <taxon>Sordariomycetes</taxon>
        <taxon>Hypocreomycetidae</taxon>
        <taxon>Hypocreales</taxon>
        <taxon>Sarocladiaceae</taxon>
        <taxon>Sarocladium</taxon>
    </lineage>
</organism>
<dbReference type="GO" id="GO:0005739">
    <property type="term" value="C:mitochondrion"/>
    <property type="evidence" value="ECO:0007669"/>
    <property type="project" value="TreeGrafter"/>
</dbReference>
<dbReference type="PANTHER" id="PTHR42918">
    <property type="entry name" value="LYSYL-TRNA SYNTHETASE"/>
    <property type="match status" value="1"/>
</dbReference>
<dbReference type="GO" id="GO:0005524">
    <property type="term" value="F:ATP binding"/>
    <property type="evidence" value="ECO:0007669"/>
    <property type="project" value="UniProtKB-KW"/>
</dbReference>
<dbReference type="EMBL" id="JAPDFR010000008">
    <property type="protein sequence ID" value="KAK0384048.1"/>
    <property type="molecule type" value="Genomic_DNA"/>
</dbReference>
<dbReference type="GO" id="GO:0000049">
    <property type="term" value="F:tRNA binding"/>
    <property type="evidence" value="ECO:0007669"/>
    <property type="project" value="TreeGrafter"/>
</dbReference>
<gene>
    <name evidence="8" type="ORF">NLU13_8137</name>
</gene>
<dbReference type="Gene3D" id="2.40.50.140">
    <property type="entry name" value="Nucleic acid-binding proteins"/>
    <property type="match status" value="1"/>
</dbReference>
<feature type="compositionally biased region" description="Basic and acidic residues" evidence="6">
    <location>
        <begin position="109"/>
        <end position="121"/>
    </location>
</feature>
<dbReference type="GO" id="GO:0004824">
    <property type="term" value="F:lysine-tRNA ligase activity"/>
    <property type="evidence" value="ECO:0007669"/>
    <property type="project" value="InterPro"/>
</dbReference>
<dbReference type="InterPro" id="IPR004365">
    <property type="entry name" value="NA-bd_OB_tRNA"/>
</dbReference>
<dbReference type="PROSITE" id="PS50862">
    <property type="entry name" value="AA_TRNA_LIGASE_II"/>
    <property type="match status" value="1"/>
</dbReference>
<feature type="compositionally biased region" description="Polar residues" evidence="6">
    <location>
        <begin position="122"/>
        <end position="150"/>
    </location>
</feature>
<feature type="compositionally biased region" description="Basic and acidic residues" evidence="6">
    <location>
        <begin position="151"/>
        <end position="164"/>
    </location>
</feature>
<reference evidence="8" key="1">
    <citation type="submission" date="2022-10" db="EMBL/GenBank/DDBJ databases">
        <title>Determination and structural analysis of whole genome sequence of Sarocladium strictum F4-1.</title>
        <authorList>
            <person name="Hu L."/>
            <person name="Jiang Y."/>
        </authorList>
    </citation>
    <scope>NUCLEOTIDE SEQUENCE</scope>
    <source>
        <strain evidence="8">F4-1</strain>
    </source>
</reference>
<evidence type="ECO:0000313" key="8">
    <source>
        <dbReference type="EMBL" id="KAK0384048.1"/>
    </source>
</evidence>
<dbReference type="PANTHER" id="PTHR42918:SF5">
    <property type="entry name" value="LYSINE--TRNA LIGASE, MITOCHONDRIAL"/>
    <property type="match status" value="1"/>
</dbReference>
<evidence type="ECO:0000256" key="3">
    <source>
        <dbReference type="ARBA" id="ARBA00022840"/>
    </source>
</evidence>
<sequence>MSSYRCMRLACQSKALPAFPRCSPAQRLGHFLARSQYSSEATAGRFAHQSGPEANASEYHGQDAQDGEMSAFKQQRLVDLARAREGESPLISESYPRLKSNPNKMSNAEFRRRFTELEQTKRSQSSGQEAPQALASTSFASSDASPVQSKDNPDRKPTDEEFKEVYQEAEREATLLRATLTGRVRAKRVVGSGLVFVDIVNDFQKVQVMINKKKCLATEHRQVFKMWRNLIQVGDHISVTGTSRLTDAGELTLEAESLPQLLSPTLEQIPDKLSDSKTKREERHLDMLVNKQTTDVLRLRAAITKHLRDHFHSNQFLEMQTPILADNAGGAIARPFKTRATEFSEKELALRIAPELWLKRLVVGGIDKVFEIGPAFRNEGIDGTHNPEFTTCEFYSAYSNLAELIQQTEHIMFGIASECQKLISTDLTALPEIDVEMFRGPYKQVEFLPGLEEAIGIRFPNLSAEGALPELIAVLKLAGVDLGGDTPRSLHKLLDRLGAIYLEPMSFDEPIFITNHPACMSPLAKGFLCPKTYQLVSARAELFVGGRELANMYEEENDPAEQSRKMNAHRRLVNKPGGDIALRPENTQDLEEFEEVDEEIPPVDQAFLRSLEYGLPPTGGWGCGVERLVMLFSGTDRISDCLSFGTLRNVVNRNN</sequence>
<feature type="region of interest" description="Disordered" evidence="6">
    <location>
        <begin position="83"/>
        <end position="164"/>
    </location>
</feature>
<keyword evidence="3" id="KW-0067">ATP-binding</keyword>
<evidence type="ECO:0000256" key="4">
    <source>
        <dbReference type="ARBA" id="ARBA00023146"/>
    </source>
</evidence>
<dbReference type="AlphaFoldDB" id="A0AA39L4P3"/>
<proteinExistence type="predicted"/>
<dbReference type="PRINTS" id="PR00982">
    <property type="entry name" value="TRNASYNTHLYS"/>
</dbReference>